<comment type="caution">
    <text evidence="7">The sequence shown here is derived from an EMBL/GenBank/DDBJ whole genome shotgun (WGS) entry which is preliminary data.</text>
</comment>
<dbReference type="Pfam" id="PF01055">
    <property type="entry name" value="Glyco_hydro_31_2nd"/>
    <property type="match status" value="1"/>
</dbReference>
<dbReference type="EMBL" id="JADEYP010000035">
    <property type="protein sequence ID" value="MCA5006469.1"/>
    <property type="molecule type" value="Genomic_DNA"/>
</dbReference>
<dbReference type="Pfam" id="PF21365">
    <property type="entry name" value="Glyco_hydro_31_3rd"/>
    <property type="match status" value="1"/>
</dbReference>
<evidence type="ECO:0000256" key="3">
    <source>
        <dbReference type="ARBA" id="ARBA00023295"/>
    </source>
</evidence>
<sequence length="533" mass="61068">MRIKSTLILLIIFINQFYGYGQTESQLDLPLDKGEYWWGGVVAQGSSMPYLKPAKEFDLARENWNNQVVPLFISNKGRFIWSEKPFKFEIFSDKIVIKSGSENIKIQQSGATLKSAFLAASSKYFPASGILPAEEFFIKPQYNTWIELMYNQNQTDVLKYAQDILDNNFPTGVLMIDDNWQRYYGNFDFRAEKFPDPKGMVQKLHAQGFKVMLWICPFVSPDSPEYRELASKGYLIKKKGKSEPAILNWWNGQSACYDLTNPAAFDHFVSILKKMQKDYGIDGFKFDAGDNAFYNENFIDSYAKDATSVDHTLAWAKLGLEFPFNEYRAGWKMGGQPLVQRLGDKTYSWNSVRILIPDMIAAGLLGYAYTCPDMIGGGEFSTFLNKKAEDFDQSLIVRSAQVHALMPMMQYSVAPWRILNKENLEIVRQCAVLHEKFGSYILENAKQSSKTGEPILRHMEYSFPGQGFAAVTDQFMLGDKYLVAPVVDNRLQREVKLPKGFRWKDDLGKIYKGGKTYKLDVPLTRLPYFEIIK</sequence>
<evidence type="ECO:0000256" key="1">
    <source>
        <dbReference type="ARBA" id="ARBA00007806"/>
    </source>
</evidence>
<dbReference type="InterPro" id="IPR017853">
    <property type="entry name" value="GH"/>
</dbReference>
<dbReference type="SUPFAM" id="SSF51445">
    <property type="entry name" value="(Trans)glycosidases"/>
    <property type="match status" value="1"/>
</dbReference>
<dbReference type="SUPFAM" id="SSF51011">
    <property type="entry name" value="Glycosyl hydrolase domain"/>
    <property type="match status" value="1"/>
</dbReference>
<comment type="similarity">
    <text evidence="1 4">Belongs to the glycosyl hydrolase 31 family.</text>
</comment>
<proteinExistence type="inferred from homology"/>
<dbReference type="InterPro" id="IPR050985">
    <property type="entry name" value="Alpha-glycosidase_related"/>
</dbReference>
<dbReference type="InterPro" id="IPR013780">
    <property type="entry name" value="Glyco_hydro_b"/>
</dbReference>
<organism evidence="7 8">
    <name type="scientific">Sphingobacterium bovistauri</name>
    <dbReference type="NCBI Taxonomy" id="2781959"/>
    <lineage>
        <taxon>Bacteria</taxon>
        <taxon>Pseudomonadati</taxon>
        <taxon>Bacteroidota</taxon>
        <taxon>Sphingobacteriia</taxon>
        <taxon>Sphingobacteriales</taxon>
        <taxon>Sphingobacteriaceae</taxon>
        <taxon>Sphingobacterium</taxon>
    </lineage>
</organism>
<evidence type="ECO:0000256" key="4">
    <source>
        <dbReference type="RuleBase" id="RU361185"/>
    </source>
</evidence>
<dbReference type="InterPro" id="IPR048395">
    <property type="entry name" value="Glyco_hydro_31_C"/>
</dbReference>
<dbReference type="CDD" id="cd06592">
    <property type="entry name" value="GH31_NET37"/>
    <property type="match status" value="1"/>
</dbReference>
<dbReference type="Proteomes" id="UP001165302">
    <property type="component" value="Unassembled WGS sequence"/>
</dbReference>
<keyword evidence="3 4" id="KW-0326">Glycosidase</keyword>
<accession>A0ABS7Z8I8</accession>
<dbReference type="RefSeq" id="WP_225554828.1">
    <property type="nucleotide sequence ID" value="NZ_JADEYP010000035.1"/>
</dbReference>
<dbReference type="Gene3D" id="2.60.40.1180">
    <property type="entry name" value="Golgi alpha-mannosidase II"/>
    <property type="match status" value="1"/>
</dbReference>
<dbReference type="InterPro" id="IPR000322">
    <property type="entry name" value="Glyco_hydro_31_TIM"/>
</dbReference>
<evidence type="ECO:0000313" key="7">
    <source>
        <dbReference type="EMBL" id="MCA5006469.1"/>
    </source>
</evidence>
<evidence type="ECO:0000256" key="2">
    <source>
        <dbReference type="ARBA" id="ARBA00022801"/>
    </source>
</evidence>
<feature type="domain" description="Glycoside hydrolase family 31 TIM barrel" evidence="5">
    <location>
        <begin position="149"/>
        <end position="411"/>
    </location>
</feature>
<evidence type="ECO:0000259" key="6">
    <source>
        <dbReference type="Pfam" id="PF21365"/>
    </source>
</evidence>
<feature type="domain" description="Glycosyl hydrolase family 31 C-terminal" evidence="6">
    <location>
        <begin position="452"/>
        <end position="529"/>
    </location>
</feature>
<keyword evidence="2 4" id="KW-0378">Hydrolase</keyword>
<dbReference type="PANTHER" id="PTHR43053">
    <property type="entry name" value="GLYCOSIDASE FAMILY 31"/>
    <property type="match status" value="1"/>
</dbReference>
<reference evidence="7" key="1">
    <citation type="submission" date="2020-10" db="EMBL/GenBank/DDBJ databases">
        <authorList>
            <person name="Lu T."/>
            <person name="Wang Q."/>
            <person name="Han X."/>
        </authorList>
    </citation>
    <scope>NUCLEOTIDE SEQUENCE</scope>
    <source>
        <strain evidence="7">WQ 366</strain>
    </source>
</reference>
<evidence type="ECO:0000259" key="5">
    <source>
        <dbReference type="Pfam" id="PF01055"/>
    </source>
</evidence>
<gene>
    <name evidence="7" type="ORF">IPZ78_15075</name>
</gene>
<dbReference type="Gene3D" id="3.20.20.80">
    <property type="entry name" value="Glycosidases"/>
    <property type="match status" value="1"/>
</dbReference>
<dbReference type="PANTHER" id="PTHR43053:SF4">
    <property type="entry name" value="MYOGENESIS-REGULATING GLYCOSIDASE"/>
    <property type="match status" value="1"/>
</dbReference>
<name>A0ABS7Z8I8_9SPHI</name>
<protein>
    <submittedName>
        <fullName evidence="7">Alpha-galactosidase</fullName>
    </submittedName>
</protein>
<evidence type="ECO:0000313" key="8">
    <source>
        <dbReference type="Proteomes" id="UP001165302"/>
    </source>
</evidence>
<keyword evidence="8" id="KW-1185">Reference proteome</keyword>